<accession>A0AAN8NL06</accession>
<keyword evidence="3" id="KW-0637">Prenyltransferase</keyword>
<dbReference type="InterPro" id="IPR045089">
    <property type="entry name" value="PGGT1B-like"/>
</dbReference>
<sequence length="422" mass="46916">MADADPAATTSSTPTPTTTTTSNDPPPPPPPRPTFNRDRNIKYWLRCLRTLLPTDYTSNDLNRTSLAFFCVNGLSILGELGNLTKPDERAQWIDWLYACQLPTGGGFRASPATDIKEHLSDSNRIWDPATLPGTFFCLITLLSLGDGLTRVNREDTLEWLATLQREDGSFAEMHSGINEKEDTATRDPRFIYLAAAVRWLLRGEEGSLSREVKDIDVDRAVRYVQSCEAYDYGYGSRPGAESHAGHTFCAISALSLLDRLHPPKEPVSYPIGLPNPSKTLHWLLSRQNAPTDPETFDPSSHISPPPPPFPPSDAHNGFNGRDNKRTDTCYSFWVIGSLDLLKKVHLVNAESNRKYLLEDTAHRIGGFGKWAGAPPDVLHSCLGMVSLGIFREEGINRVDSALCTALQTRELVESLDWRKKKI</sequence>
<comment type="similarity">
    <text evidence="2">Belongs to the protein prenyltransferase subunit beta family.</text>
</comment>
<evidence type="ECO:0000256" key="5">
    <source>
        <dbReference type="ARBA" id="ARBA00022723"/>
    </source>
</evidence>
<feature type="region of interest" description="Disordered" evidence="8">
    <location>
        <begin position="1"/>
        <end position="37"/>
    </location>
</feature>
<dbReference type="AlphaFoldDB" id="A0AAN8NL06"/>
<dbReference type="GO" id="GO:0004662">
    <property type="term" value="F:CAAX-protein geranylgeranyltransferase activity"/>
    <property type="evidence" value="ECO:0007669"/>
    <property type="project" value="TreeGrafter"/>
</dbReference>
<evidence type="ECO:0000256" key="7">
    <source>
        <dbReference type="ARBA" id="ARBA00022833"/>
    </source>
</evidence>
<dbReference type="PANTHER" id="PTHR11774">
    <property type="entry name" value="GERANYLGERANYL TRANSFERASE TYPE BETA SUBUNIT"/>
    <property type="match status" value="1"/>
</dbReference>
<dbReference type="PANTHER" id="PTHR11774:SF4">
    <property type="entry name" value="GERANYLGERANYL TRANSFERASE TYPE-1 SUBUNIT BETA"/>
    <property type="match status" value="1"/>
</dbReference>
<dbReference type="InterPro" id="IPR001330">
    <property type="entry name" value="Prenyltrans"/>
</dbReference>
<evidence type="ECO:0000313" key="10">
    <source>
        <dbReference type="EMBL" id="KAK6519895.1"/>
    </source>
</evidence>
<feature type="compositionally biased region" description="Low complexity" evidence="8">
    <location>
        <begin position="1"/>
        <end position="23"/>
    </location>
</feature>
<keyword evidence="5" id="KW-0479">Metal-binding</keyword>
<proteinExistence type="inferred from homology"/>
<name>A0AAN8NL06_9PEZI</name>
<comment type="cofactor">
    <cofactor evidence="1">
        <name>Zn(2+)</name>
        <dbReference type="ChEBI" id="CHEBI:29105"/>
    </cofactor>
</comment>
<feature type="domain" description="Prenyltransferase alpha-alpha toroid" evidence="9">
    <location>
        <begin position="35"/>
        <end position="403"/>
    </location>
</feature>
<keyword evidence="6" id="KW-0677">Repeat</keyword>
<dbReference type="SUPFAM" id="SSF48239">
    <property type="entry name" value="Terpenoid cyclases/Protein prenyltransferases"/>
    <property type="match status" value="1"/>
</dbReference>
<dbReference type="Gene3D" id="1.50.10.20">
    <property type="match status" value="1"/>
</dbReference>
<feature type="region of interest" description="Disordered" evidence="8">
    <location>
        <begin position="290"/>
        <end position="320"/>
    </location>
</feature>
<reference evidence="10 11" key="1">
    <citation type="submission" date="2019-10" db="EMBL/GenBank/DDBJ databases">
        <authorList>
            <person name="Palmer J.M."/>
        </authorList>
    </citation>
    <scope>NUCLEOTIDE SEQUENCE [LARGE SCALE GENOMIC DNA]</scope>
    <source>
        <strain evidence="10 11">TWF506</strain>
    </source>
</reference>
<dbReference type="InterPro" id="IPR008930">
    <property type="entry name" value="Terpenoid_cyclase/PrenylTrfase"/>
</dbReference>
<dbReference type="GO" id="GO:0005953">
    <property type="term" value="C:CAAX-protein geranylgeranyltransferase complex"/>
    <property type="evidence" value="ECO:0007669"/>
    <property type="project" value="TreeGrafter"/>
</dbReference>
<evidence type="ECO:0000256" key="6">
    <source>
        <dbReference type="ARBA" id="ARBA00022737"/>
    </source>
</evidence>
<dbReference type="EMBL" id="JAVHJM010000001">
    <property type="protein sequence ID" value="KAK6519895.1"/>
    <property type="molecule type" value="Genomic_DNA"/>
</dbReference>
<evidence type="ECO:0000256" key="2">
    <source>
        <dbReference type="ARBA" id="ARBA00010497"/>
    </source>
</evidence>
<evidence type="ECO:0000259" key="9">
    <source>
        <dbReference type="Pfam" id="PF00432"/>
    </source>
</evidence>
<evidence type="ECO:0000256" key="4">
    <source>
        <dbReference type="ARBA" id="ARBA00022679"/>
    </source>
</evidence>
<dbReference type="GO" id="GO:0046872">
    <property type="term" value="F:metal ion binding"/>
    <property type="evidence" value="ECO:0007669"/>
    <property type="project" value="UniProtKB-KW"/>
</dbReference>
<dbReference type="Proteomes" id="UP001307849">
    <property type="component" value="Unassembled WGS sequence"/>
</dbReference>
<protein>
    <recommendedName>
        <fullName evidence="9">Prenyltransferase alpha-alpha toroid domain-containing protein</fullName>
    </recommendedName>
</protein>
<feature type="compositionally biased region" description="Pro residues" evidence="8">
    <location>
        <begin position="24"/>
        <end position="33"/>
    </location>
</feature>
<keyword evidence="4" id="KW-0808">Transferase</keyword>
<evidence type="ECO:0000256" key="1">
    <source>
        <dbReference type="ARBA" id="ARBA00001947"/>
    </source>
</evidence>
<keyword evidence="7" id="KW-0862">Zinc</keyword>
<comment type="caution">
    <text evidence="10">The sequence shown here is derived from an EMBL/GenBank/DDBJ whole genome shotgun (WGS) entry which is preliminary data.</text>
</comment>
<evidence type="ECO:0000256" key="8">
    <source>
        <dbReference type="SAM" id="MobiDB-lite"/>
    </source>
</evidence>
<keyword evidence="11" id="KW-1185">Reference proteome</keyword>
<dbReference type="Pfam" id="PF00432">
    <property type="entry name" value="Prenyltrans"/>
    <property type="match status" value="1"/>
</dbReference>
<gene>
    <name evidence="10" type="ORF">TWF506_000190</name>
</gene>
<evidence type="ECO:0000313" key="11">
    <source>
        <dbReference type="Proteomes" id="UP001307849"/>
    </source>
</evidence>
<organism evidence="10 11">
    <name type="scientific">Arthrobotrys conoides</name>
    <dbReference type="NCBI Taxonomy" id="74498"/>
    <lineage>
        <taxon>Eukaryota</taxon>
        <taxon>Fungi</taxon>
        <taxon>Dikarya</taxon>
        <taxon>Ascomycota</taxon>
        <taxon>Pezizomycotina</taxon>
        <taxon>Orbiliomycetes</taxon>
        <taxon>Orbiliales</taxon>
        <taxon>Orbiliaceae</taxon>
        <taxon>Arthrobotrys</taxon>
    </lineage>
</organism>
<evidence type="ECO:0000256" key="3">
    <source>
        <dbReference type="ARBA" id="ARBA00022602"/>
    </source>
</evidence>